<dbReference type="SMART" id="SM00963">
    <property type="entry name" value="SRP54_N"/>
    <property type="match status" value="1"/>
</dbReference>
<keyword evidence="8" id="KW-0733">Signal recognition particle</keyword>
<dbReference type="GO" id="GO:0048500">
    <property type="term" value="C:signal recognition particle"/>
    <property type="evidence" value="ECO:0007669"/>
    <property type="project" value="InterPro"/>
</dbReference>
<keyword evidence="6" id="KW-0694">RNA-binding</keyword>
<comment type="similarity">
    <text evidence="2">Belongs to the GTP-binding SRP family. SRP54 subfamily.</text>
</comment>
<keyword evidence="9" id="KW-0687">Ribonucleoprotein</keyword>
<dbReference type="Gene3D" id="3.40.50.300">
    <property type="entry name" value="P-loop containing nucleotide triphosphate hydrolases"/>
    <property type="match status" value="1"/>
</dbReference>
<reference evidence="12 13" key="1">
    <citation type="journal article" date="2009" name="Genome Biol.">
        <title>Community-wide analysis of microbial genome sequence signatures.</title>
        <authorList>
            <person name="Dick G.J."/>
            <person name="Andersson A.F."/>
            <person name="Baker B.J."/>
            <person name="Simmons S.L."/>
            <person name="Thomas B.C."/>
            <person name="Yelton A.P."/>
            <person name="Banfield J.F."/>
        </authorList>
    </citation>
    <scope>NUCLEOTIDE SEQUENCE [LARGE SCALE GENOMIC DNA]</scope>
    <source>
        <strain evidence="12">ARMAN-2</strain>
    </source>
</reference>
<evidence type="ECO:0000256" key="4">
    <source>
        <dbReference type="ARBA" id="ARBA00022741"/>
    </source>
</evidence>
<dbReference type="InterPro" id="IPR003593">
    <property type="entry name" value="AAA+_ATPase"/>
</dbReference>
<dbReference type="GO" id="GO:0008312">
    <property type="term" value="F:7S RNA binding"/>
    <property type="evidence" value="ECO:0007669"/>
    <property type="project" value="InterPro"/>
</dbReference>
<dbReference type="InterPro" id="IPR036891">
    <property type="entry name" value="Signal_recog_part_SRP54_M_sf"/>
</dbReference>
<evidence type="ECO:0000313" key="12">
    <source>
        <dbReference type="EMBL" id="EET89595.1"/>
    </source>
</evidence>
<dbReference type="AlphaFoldDB" id="C7DI21"/>
<evidence type="ECO:0000256" key="2">
    <source>
        <dbReference type="ARBA" id="ARBA00005450"/>
    </source>
</evidence>
<dbReference type="GO" id="GO:0003924">
    <property type="term" value="F:GTPase activity"/>
    <property type="evidence" value="ECO:0007669"/>
    <property type="project" value="InterPro"/>
</dbReference>
<protein>
    <recommendedName>
        <fullName evidence="10">signal-recognition-particle GTPase</fullName>
        <ecNumber evidence="10">3.6.5.4</ecNumber>
    </recommendedName>
</protein>
<dbReference type="GO" id="GO:0006614">
    <property type="term" value="P:SRP-dependent cotranslational protein targeting to membrane"/>
    <property type="evidence" value="ECO:0007669"/>
    <property type="project" value="InterPro"/>
</dbReference>
<evidence type="ECO:0000256" key="1">
    <source>
        <dbReference type="ARBA" id="ARBA00004496"/>
    </source>
</evidence>
<dbReference type="Pfam" id="PF02978">
    <property type="entry name" value="SRP_SPB"/>
    <property type="match status" value="1"/>
</dbReference>
<evidence type="ECO:0000256" key="6">
    <source>
        <dbReference type="ARBA" id="ARBA00022884"/>
    </source>
</evidence>
<dbReference type="EMBL" id="GG697241">
    <property type="protein sequence ID" value="EET89595.1"/>
    <property type="molecule type" value="Genomic_DNA"/>
</dbReference>
<dbReference type="InterPro" id="IPR027417">
    <property type="entry name" value="P-loop_NTPase"/>
</dbReference>
<dbReference type="EC" id="3.6.5.4" evidence="10"/>
<reference evidence="12 13" key="2">
    <citation type="journal article" date="2010" name="Proc. Natl. Acad. Sci. U.S.A.">
        <title>Enigmatic, ultrasmall, uncultivated Archaea.</title>
        <authorList>
            <person name="Baker B.J."/>
            <person name="Comolli L.R."/>
            <person name="Dick G.J."/>
            <person name="Hauser L.J."/>
            <person name="Hyatt D."/>
            <person name="Dill B.D."/>
            <person name="Land M.L."/>
            <person name="Verberkmoes N.C."/>
            <person name="Hettich R.L."/>
            <person name="Banfield J.F."/>
        </authorList>
    </citation>
    <scope>NUCLEOTIDE SEQUENCE [LARGE SCALE GENOMIC DNA]</scope>
    <source>
        <strain evidence="12">ARMAN-2</strain>
    </source>
</reference>
<dbReference type="InterPro" id="IPR022941">
    <property type="entry name" value="SRP54"/>
</dbReference>
<name>C7DI21_MICA2</name>
<dbReference type="InterPro" id="IPR000897">
    <property type="entry name" value="SRP54_GTPase_dom"/>
</dbReference>
<keyword evidence="3" id="KW-0963">Cytoplasm</keyword>
<dbReference type="PANTHER" id="PTHR11564">
    <property type="entry name" value="SIGNAL RECOGNITION PARTICLE 54K PROTEIN SRP54"/>
    <property type="match status" value="1"/>
</dbReference>
<evidence type="ECO:0000256" key="8">
    <source>
        <dbReference type="ARBA" id="ARBA00023135"/>
    </source>
</evidence>
<dbReference type="GO" id="GO:0005525">
    <property type="term" value="F:GTP binding"/>
    <property type="evidence" value="ECO:0007669"/>
    <property type="project" value="UniProtKB-KW"/>
</dbReference>
<dbReference type="PANTHER" id="PTHR11564:SF5">
    <property type="entry name" value="SIGNAL RECOGNITION PARTICLE SUBUNIT SRP54"/>
    <property type="match status" value="1"/>
</dbReference>
<dbReference type="Pfam" id="PF02881">
    <property type="entry name" value="SRP54_N"/>
    <property type="match status" value="1"/>
</dbReference>
<evidence type="ECO:0000256" key="5">
    <source>
        <dbReference type="ARBA" id="ARBA00022801"/>
    </source>
</evidence>
<dbReference type="SUPFAM" id="SSF47446">
    <property type="entry name" value="Signal peptide-binding domain"/>
    <property type="match status" value="1"/>
</dbReference>
<gene>
    <name evidence="12" type="ORF">UNLARM2_0713</name>
</gene>
<proteinExistence type="inferred from homology"/>
<dbReference type="SUPFAM" id="SSF52540">
    <property type="entry name" value="P-loop containing nucleoside triphosphate hydrolases"/>
    <property type="match status" value="1"/>
</dbReference>
<dbReference type="SMART" id="SM00382">
    <property type="entry name" value="AAA"/>
    <property type="match status" value="1"/>
</dbReference>
<dbReference type="CDD" id="cd17875">
    <property type="entry name" value="SRP54_G"/>
    <property type="match status" value="1"/>
</dbReference>
<keyword evidence="7" id="KW-0342">GTP-binding</keyword>
<feature type="domain" description="SRP54-type proteins GTP-binding" evidence="11">
    <location>
        <begin position="260"/>
        <end position="273"/>
    </location>
</feature>
<keyword evidence="5" id="KW-0378">Hydrolase</keyword>
<evidence type="ECO:0000256" key="10">
    <source>
        <dbReference type="ARBA" id="ARBA00035672"/>
    </source>
</evidence>
<dbReference type="Pfam" id="PF00448">
    <property type="entry name" value="SRP54"/>
    <property type="match status" value="1"/>
</dbReference>
<evidence type="ECO:0000256" key="9">
    <source>
        <dbReference type="ARBA" id="ARBA00023274"/>
    </source>
</evidence>
<dbReference type="InterPro" id="IPR042101">
    <property type="entry name" value="SRP54_N_sf"/>
</dbReference>
<comment type="subcellular location">
    <subcellularLocation>
        <location evidence="1">Cytoplasm</location>
    </subcellularLocation>
</comment>
<evidence type="ECO:0000313" key="13">
    <source>
        <dbReference type="Proteomes" id="UP000332487"/>
    </source>
</evidence>
<evidence type="ECO:0000259" key="11">
    <source>
        <dbReference type="PROSITE" id="PS00300"/>
    </source>
</evidence>
<organism evidence="12 13">
    <name type="scientific">Candidatus Micrarchaeum acidiphilum ARMAN-2</name>
    <dbReference type="NCBI Taxonomy" id="425595"/>
    <lineage>
        <taxon>Archaea</taxon>
        <taxon>Candidatus Micrarchaeota</taxon>
        <taxon>Candidatus Micrarchaeia</taxon>
        <taxon>Candidatus Micrarchaeales</taxon>
        <taxon>Candidatus Micrarchaeaceae</taxon>
        <taxon>Candidatus Micrarchaeum</taxon>
    </lineage>
</organism>
<dbReference type="InterPro" id="IPR004125">
    <property type="entry name" value="Signal_recog_particle_SRP54_M"/>
</dbReference>
<keyword evidence="13" id="KW-1185">Reference proteome</keyword>
<dbReference type="InterPro" id="IPR013822">
    <property type="entry name" value="Signal_recog_particl_SRP54_hlx"/>
</dbReference>
<accession>C7DI21</accession>
<evidence type="ECO:0000256" key="7">
    <source>
        <dbReference type="ARBA" id="ARBA00023134"/>
    </source>
</evidence>
<dbReference type="SUPFAM" id="SSF47364">
    <property type="entry name" value="Domain of the SRP/SRP receptor G-proteins"/>
    <property type="match status" value="1"/>
</dbReference>
<dbReference type="PROSITE" id="PS00300">
    <property type="entry name" value="SRP54"/>
    <property type="match status" value="1"/>
</dbReference>
<sequence length="431" mass="47167">MDFGEGLRQAIAKISRSTIIDVNTIREFSKELQKTLLMADVEVNLVAEFTKSIQEQALKSKPPPGLDPREYITNMVYEELTKLMGKTYEPQISKKRILLAGLYGSGKTTTAAKLAKYYQDRGLSAGVICCDVTRPAAYQQLETLAKQANVAFFGIKDSKDPVKIVKSGLEAMKGKGVVICDTSGRSALDANLVEELKRVSDAFAPEEKVLVVSADIGQVAGRQAREFAKAISISGVIVTKMDGSAKGGGALSAANAAHAPVMFIGTGEKISNIEPFDSEKFIGELLGVPNIEKLIEHVSAAVKEANLSEDEIDVEKLDFETFYAQLKALNKMGPLKNVFGMLGAPDVPKELVEEGESKLNKYKVIISSMTKEERQNEKLLHDPSRAERVARGSGTTEKDVRALLSDFNKMKKSFNMLKNNRGMKRFFSKLS</sequence>
<dbReference type="SMART" id="SM00962">
    <property type="entry name" value="SRP54"/>
    <property type="match status" value="1"/>
</dbReference>
<keyword evidence="4" id="KW-0547">Nucleotide-binding</keyword>
<dbReference type="Proteomes" id="UP000332487">
    <property type="component" value="Unassembled WGS sequence"/>
</dbReference>
<dbReference type="Gene3D" id="1.20.120.140">
    <property type="entry name" value="Signal recognition particle SRP54, nucleotide-binding domain"/>
    <property type="match status" value="1"/>
</dbReference>
<evidence type="ECO:0000256" key="3">
    <source>
        <dbReference type="ARBA" id="ARBA00022490"/>
    </source>
</evidence>
<dbReference type="InterPro" id="IPR036225">
    <property type="entry name" value="SRP/SRP_N"/>
</dbReference>
<dbReference type="Gene3D" id="1.10.260.30">
    <property type="entry name" value="Signal recognition particle, SRP54 subunit, M-domain"/>
    <property type="match status" value="1"/>
</dbReference>